<dbReference type="InterPro" id="IPR002067">
    <property type="entry name" value="MCP"/>
</dbReference>
<dbReference type="Pfam" id="PF00153">
    <property type="entry name" value="Mito_carr"/>
    <property type="match status" value="2"/>
</dbReference>
<name>A0ABR2NVH6_9ROSI</name>
<dbReference type="PROSITE" id="PS50920">
    <property type="entry name" value="SOLCAR"/>
    <property type="match status" value="1"/>
</dbReference>
<comment type="similarity">
    <text evidence="7">Belongs to the mitochondrial carrier (TC 2.A.29) family.</text>
</comment>
<organism evidence="9 10">
    <name type="scientific">Hibiscus sabdariffa</name>
    <name type="common">roselle</name>
    <dbReference type="NCBI Taxonomy" id="183260"/>
    <lineage>
        <taxon>Eukaryota</taxon>
        <taxon>Viridiplantae</taxon>
        <taxon>Streptophyta</taxon>
        <taxon>Embryophyta</taxon>
        <taxon>Tracheophyta</taxon>
        <taxon>Spermatophyta</taxon>
        <taxon>Magnoliopsida</taxon>
        <taxon>eudicotyledons</taxon>
        <taxon>Gunneridae</taxon>
        <taxon>Pentapetalae</taxon>
        <taxon>rosids</taxon>
        <taxon>malvids</taxon>
        <taxon>Malvales</taxon>
        <taxon>Malvaceae</taxon>
        <taxon>Malvoideae</taxon>
        <taxon>Hibiscus</taxon>
    </lineage>
</organism>
<dbReference type="Proteomes" id="UP001396334">
    <property type="component" value="Unassembled WGS sequence"/>
</dbReference>
<dbReference type="Gene3D" id="1.50.40.10">
    <property type="entry name" value="Mitochondrial carrier domain"/>
    <property type="match status" value="1"/>
</dbReference>
<evidence type="ECO:0000256" key="8">
    <source>
        <dbReference type="SAM" id="Phobius"/>
    </source>
</evidence>
<proteinExistence type="inferred from homology"/>
<evidence type="ECO:0000256" key="6">
    <source>
        <dbReference type="PROSITE-ProRule" id="PRU00282"/>
    </source>
</evidence>
<feature type="transmembrane region" description="Helical" evidence="8">
    <location>
        <begin position="119"/>
        <end position="147"/>
    </location>
</feature>
<sequence>MYLVVIEEKDRLLNLPGSHLAVLRPLNLPFNRNPLPFVSQEIDGIKNSSKLQGGLFDGSTARSEVSHFDCLPVYVKELIAGGGGGAFAKTTVAPLERIKILLQSFIDNRFRNSMFYLEILLLLLLRLHLLCNLSLLFLHGILPYAGFKFYVYEVRKTRVPEEQQKSIVMHLSCAAAAGLLGQTLTYPLDIVTRQMHVESLQCSTIQGCSTRYRNTLDGLTSIARNQGLFAGLSINYMKMVPSMAVGFTAYDMMKVWLRIPPHRKSGAVFSG</sequence>
<dbReference type="SUPFAM" id="SSF103506">
    <property type="entry name" value="Mitochondrial carrier"/>
    <property type="match status" value="2"/>
</dbReference>
<evidence type="ECO:0008006" key="11">
    <source>
        <dbReference type="Google" id="ProtNLM"/>
    </source>
</evidence>
<keyword evidence="5 6" id="KW-0472">Membrane</keyword>
<protein>
    <recommendedName>
        <fullName evidence="11">Mitochondrial carrier protein</fullName>
    </recommendedName>
</protein>
<keyword evidence="10" id="KW-1185">Reference proteome</keyword>
<keyword evidence="4" id="KW-0677">Repeat</keyword>
<accession>A0ABR2NVH6</accession>
<dbReference type="PRINTS" id="PR00926">
    <property type="entry name" value="MITOCARRIER"/>
</dbReference>
<evidence type="ECO:0000256" key="5">
    <source>
        <dbReference type="ARBA" id="ARBA00023136"/>
    </source>
</evidence>
<keyword evidence="2 7" id="KW-0813">Transport</keyword>
<evidence type="ECO:0000256" key="3">
    <source>
        <dbReference type="ARBA" id="ARBA00022692"/>
    </source>
</evidence>
<keyword evidence="3 6" id="KW-0812">Transmembrane</keyword>
<reference evidence="9 10" key="1">
    <citation type="journal article" date="2024" name="G3 (Bethesda)">
        <title>Genome assembly of Hibiscus sabdariffa L. provides insights into metabolisms of medicinal natural products.</title>
        <authorList>
            <person name="Kim T."/>
        </authorList>
    </citation>
    <scope>NUCLEOTIDE SEQUENCE [LARGE SCALE GENOMIC DNA]</scope>
    <source>
        <strain evidence="9">TK-2024</strain>
        <tissue evidence="9">Old leaves</tissue>
    </source>
</reference>
<evidence type="ECO:0000256" key="4">
    <source>
        <dbReference type="ARBA" id="ARBA00022737"/>
    </source>
</evidence>
<dbReference type="PANTHER" id="PTHR24089">
    <property type="entry name" value="SOLUTE CARRIER FAMILY 25"/>
    <property type="match status" value="1"/>
</dbReference>
<comment type="subcellular location">
    <subcellularLocation>
        <location evidence="1">Membrane</location>
        <topology evidence="1">Multi-pass membrane protein</topology>
    </subcellularLocation>
</comment>
<dbReference type="InterPro" id="IPR023395">
    <property type="entry name" value="MCP_dom_sf"/>
</dbReference>
<evidence type="ECO:0000256" key="2">
    <source>
        <dbReference type="ARBA" id="ARBA00022448"/>
    </source>
</evidence>
<comment type="caution">
    <text evidence="9">The sequence shown here is derived from an EMBL/GenBank/DDBJ whole genome shotgun (WGS) entry which is preliminary data.</text>
</comment>
<evidence type="ECO:0000256" key="7">
    <source>
        <dbReference type="RuleBase" id="RU000488"/>
    </source>
</evidence>
<dbReference type="InterPro" id="IPR018108">
    <property type="entry name" value="MCP_transmembrane"/>
</dbReference>
<feature type="repeat" description="Solcar" evidence="6">
    <location>
        <begin position="165"/>
        <end position="256"/>
    </location>
</feature>
<gene>
    <name evidence="9" type="ORF">V6N11_061400</name>
</gene>
<evidence type="ECO:0000313" key="9">
    <source>
        <dbReference type="EMBL" id="KAK8980186.1"/>
    </source>
</evidence>
<keyword evidence="8" id="KW-1133">Transmembrane helix</keyword>
<evidence type="ECO:0000313" key="10">
    <source>
        <dbReference type="Proteomes" id="UP001396334"/>
    </source>
</evidence>
<dbReference type="EMBL" id="JBBPBN010000097">
    <property type="protein sequence ID" value="KAK8980186.1"/>
    <property type="molecule type" value="Genomic_DNA"/>
</dbReference>
<evidence type="ECO:0000256" key="1">
    <source>
        <dbReference type="ARBA" id="ARBA00004141"/>
    </source>
</evidence>